<dbReference type="EMBL" id="JBHSGS010000063">
    <property type="protein sequence ID" value="MFC4720482.1"/>
    <property type="molecule type" value="Genomic_DNA"/>
</dbReference>
<dbReference type="PANTHER" id="PTHR30287:SF1">
    <property type="entry name" value="INNER MEMBRANE PROTEIN"/>
    <property type="match status" value="1"/>
</dbReference>
<feature type="domain" description="ABC3 transporter permease C-terminal" evidence="8">
    <location>
        <begin position="609"/>
        <end position="723"/>
    </location>
</feature>
<comment type="subcellular location">
    <subcellularLocation>
        <location evidence="1">Cell membrane</location>
        <topology evidence="1">Multi-pass membrane protein</topology>
    </subcellularLocation>
</comment>
<keyword evidence="10" id="KW-1185">Reference proteome</keyword>
<comment type="caution">
    <text evidence="9">The sequence shown here is derived from an EMBL/GenBank/DDBJ whole genome shotgun (WGS) entry which is preliminary data.</text>
</comment>
<feature type="transmembrane region" description="Helical" evidence="7">
    <location>
        <begin position="21"/>
        <end position="40"/>
    </location>
</feature>
<evidence type="ECO:0000256" key="2">
    <source>
        <dbReference type="ARBA" id="ARBA00022475"/>
    </source>
</evidence>
<organism evidence="9 10">
    <name type="scientific">Enterococcus lemanii</name>
    <dbReference type="NCBI Taxonomy" id="1159752"/>
    <lineage>
        <taxon>Bacteria</taxon>
        <taxon>Bacillati</taxon>
        <taxon>Bacillota</taxon>
        <taxon>Bacilli</taxon>
        <taxon>Lactobacillales</taxon>
        <taxon>Enterococcaceae</taxon>
        <taxon>Enterococcus</taxon>
    </lineage>
</organism>
<dbReference type="InterPro" id="IPR003838">
    <property type="entry name" value="ABC3_permease_C"/>
</dbReference>
<feature type="transmembrane region" description="Helical" evidence="7">
    <location>
        <begin position="603"/>
        <end position="624"/>
    </location>
</feature>
<feature type="coiled-coil region" evidence="6">
    <location>
        <begin position="256"/>
        <end position="385"/>
    </location>
</feature>
<feature type="transmembrane region" description="Helical" evidence="7">
    <location>
        <begin position="698"/>
        <end position="722"/>
    </location>
</feature>
<feature type="transmembrane region" description="Helical" evidence="7">
    <location>
        <begin position="775"/>
        <end position="795"/>
    </location>
</feature>
<evidence type="ECO:0000259" key="8">
    <source>
        <dbReference type="Pfam" id="PF02687"/>
    </source>
</evidence>
<name>A0ABV9MWU7_9ENTE</name>
<evidence type="ECO:0000256" key="5">
    <source>
        <dbReference type="ARBA" id="ARBA00023136"/>
    </source>
</evidence>
<evidence type="ECO:0000313" key="9">
    <source>
        <dbReference type="EMBL" id="MFC4720482.1"/>
    </source>
</evidence>
<keyword evidence="6" id="KW-0175">Coiled coil</keyword>
<keyword evidence="3 7" id="KW-0812">Transmembrane</keyword>
<dbReference type="InterPro" id="IPR038766">
    <property type="entry name" value="Membrane_comp_ABC_pdt"/>
</dbReference>
<feature type="transmembrane region" description="Helical" evidence="7">
    <location>
        <begin position="1062"/>
        <end position="1081"/>
    </location>
</feature>
<keyword evidence="2" id="KW-1003">Cell membrane</keyword>
<evidence type="ECO:0000256" key="6">
    <source>
        <dbReference type="SAM" id="Coils"/>
    </source>
</evidence>
<feature type="domain" description="ABC3 transporter permease C-terminal" evidence="8">
    <location>
        <begin position="1013"/>
        <end position="1127"/>
    </location>
</feature>
<keyword evidence="5 7" id="KW-0472">Membrane</keyword>
<feature type="coiled-coil region" evidence="6">
    <location>
        <begin position="437"/>
        <end position="488"/>
    </location>
</feature>
<sequence length="1139" mass="129149">MQKKALLKTSIREIKNSPGRFLSILGIIFLGVAFFVGIGATGPDMLRASNNYYEETQLADLTLYSSLGFSKEDQKLTEKADFVESATLQYLFDIYLSDKNQVFRLMNYESNNPSNQLTLIDGKFPQEKNEILLDNNAAIGQKYKIGDSFDILLKDDPDEQLKEHRFKIVGFVNTSEFIDQTKRGNTNVGNGSIDYFAFLPTEAFNMDAYGRMLIRFRNLNDQVAYTTTYDELMVKNETQLKQLLAPRKKERLKEIQEKAMKELLANQKKIDDANEQITDGSKQLADAKEQLESGEVELATNQSKFDLEIERAQTEISSQEKQLILAQEELDQQKKMLEEKQRELDVNKGKVEALTEQLTQLNLQKEQLEAVVQQLQESMVLYQEMMQYANQLANLSPEEKVVALEGLKSYLVLLGQTLPTTSELQNLITLLLDGLTVENLDLAIEQLKQLEKLMNEQYIQAQTTISQLEVQMNELANAKETLAAGQAQIDAGRVELETAQAQIKSGQTQLAQGKLDLALEKQKGQQQLTTAKSDLAEGRALYETNLAEFEKLKNEKLPELKKAQKKLNQEREKVMALKAAEYTLVNRDSNPGYIEYKQNANRITSIATVFPTIFFLIAALVSLTTMSRMIEEKRVEIGTYKALGYRNREVALKFLIYALAAGVSGTFLGLAFGFYIFPMIIINAYGQLYSITEFSTPWYWSYSLIGLVVGLFCTVGISLIVLRVDLRSTPTTLLRPKAPKAGKRILIERITFIWRRLNFNQKVTMRNLFRYKARMLMTIFGIAGCMAMILTGYGLKNSIGDIVPIQFSQIWTYQGIVSFDKEATEEQTRAYQTTLEKFSHLEATLALASEVFTAEKKGQNMQDVTVYVPENTAILPQFFLMNDRKSGNTYELTDEGAVINEKLAKILNVSIGQSIELKNADKEVFKIKVAAIVENYVGHFAYLTPKSYETIFGKAPQYNSELLLFEESLTKSEEKKVANSLMALDKVVNVTFLSDSSTALDDTTNVLNIVVWVLIISAGLLAFIVLYNLNNINISERIRELSTIKVLGFYNKEVTMYIYRENIILTIFGIGFGLFFGKILHRYVLQTVELDMLMFSPTIHLTSYVFASLITIFFTIVVGIVMYYKLKNVDMIEALKSNE</sequence>
<feature type="transmembrane region" description="Helical" evidence="7">
    <location>
        <begin position="1009"/>
        <end position="1029"/>
    </location>
</feature>
<dbReference type="Proteomes" id="UP001595969">
    <property type="component" value="Unassembled WGS sequence"/>
</dbReference>
<accession>A0ABV9MWU7</accession>
<evidence type="ECO:0000313" key="10">
    <source>
        <dbReference type="Proteomes" id="UP001595969"/>
    </source>
</evidence>
<gene>
    <name evidence="9" type="ORF">ACFO5I_12185</name>
</gene>
<dbReference type="PANTHER" id="PTHR30287">
    <property type="entry name" value="MEMBRANE COMPONENT OF PREDICTED ABC SUPERFAMILY METABOLITE UPTAKE TRANSPORTER"/>
    <property type="match status" value="1"/>
</dbReference>
<keyword evidence="4 7" id="KW-1133">Transmembrane helix</keyword>
<protein>
    <submittedName>
        <fullName evidence="9">FtsX-like permease family protein</fullName>
    </submittedName>
</protein>
<evidence type="ECO:0000256" key="1">
    <source>
        <dbReference type="ARBA" id="ARBA00004651"/>
    </source>
</evidence>
<evidence type="ECO:0000256" key="7">
    <source>
        <dbReference type="SAM" id="Phobius"/>
    </source>
</evidence>
<dbReference type="Pfam" id="PF02687">
    <property type="entry name" value="FtsX"/>
    <property type="match status" value="2"/>
</dbReference>
<feature type="transmembrane region" description="Helical" evidence="7">
    <location>
        <begin position="654"/>
        <end position="678"/>
    </location>
</feature>
<reference evidence="10" key="1">
    <citation type="journal article" date="2019" name="Int. J. Syst. Evol. Microbiol.">
        <title>The Global Catalogue of Microorganisms (GCM) 10K type strain sequencing project: providing services to taxonomists for standard genome sequencing and annotation.</title>
        <authorList>
            <consortium name="The Broad Institute Genomics Platform"/>
            <consortium name="The Broad Institute Genome Sequencing Center for Infectious Disease"/>
            <person name="Wu L."/>
            <person name="Ma J."/>
        </authorList>
    </citation>
    <scope>NUCLEOTIDE SEQUENCE [LARGE SCALE GENOMIC DNA]</scope>
    <source>
        <strain evidence="10">CGMCC 1.19032</strain>
    </source>
</reference>
<dbReference type="RefSeq" id="WP_204652754.1">
    <property type="nucleotide sequence ID" value="NZ_JAFBFD010000001.1"/>
</dbReference>
<feature type="transmembrane region" description="Helical" evidence="7">
    <location>
        <begin position="1101"/>
        <end position="1124"/>
    </location>
</feature>
<evidence type="ECO:0000256" key="3">
    <source>
        <dbReference type="ARBA" id="ARBA00022692"/>
    </source>
</evidence>
<proteinExistence type="predicted"/>
<evidence type="ECO:0000256" key="4">
    <source>
        <dbReference type="ARBA" id="ARBA00022989"/>
    </source>
</evidence>